<gene>
    <name evidence="1" type="ORF">ERS852470_03242</name>
</gene>
<dbReference type="GO" id="GO:0009295">
    <property type="term" value="C:nucleoid"/>
    <property type="evidence" value="ECO:0007669"/>
    <property type="project" value="InterPro"/>
</dbReference>
<dbReference type="RefSeq" id="WP_055277794.1">
    <property type="nucleotide sequence ID" value="NZ_CYZV01000047.1"/>
</dbReference>
<accession>A0A174HML6</accession>
<organism evidence="1 2">
    <name type="scientific">Clostridium disporicum</name>
    <dbReference type="NCBI Taxonomy" id="84024"/>
    <lineage>
        <taxon>Bacteria</taxon>
        <taxon>Bacillati</taxon>
        <taxon>Bacillota</taxon>
        <taxon>Clostridia</taxon>
        <taxon>Eubacteriales</taxon>
        <taxon>Clostridiaceae</taxon>
        <taxon>Clostridium</taxon>
    </lineage>
</organism>
<name>A0A174HML6_9CLOT</name>
<sequence length="335" mass="38626">MGENIHIEKAIVHILNQKISLFLSDAILELDNDILKLISNHITNAYENQGRVFAKFKSSDNVVRIATIDIFSDDTNFIEKSKSIARKLYSAMAKKNASPANLLIVEYLNGEKKSLAIIKLDFSENFHTEKIEKNGITTVKLKVTKDGFNKNDKLRKCAIIDEDIIDDVEAKILVLDTQNKEEISDYFRDDFLDTDLINNNKMNTTNMIRELLSYINEKYKDDEKQMIEKTFQLTTLLNEKDEFKIDEALPAIFYEKETQDSFKERVRDKGIDFTFRLHRDTVVKRLKNRTIVTGNGISLKGKASLFNTNDIEINDREDGLCDIIIKGVKIEKNKL</sequence>
<protein>
    <submittedName>
        <fullName evidence="1">Nucleoid-associated protein</fullName>
    </submittedName>
</protein>
<evidence type="ECO:0000313" key="2">
    <source>
        <dbReference type="Proteomes" id="UP000095558"/>
    </source>
</evidence>
<reference evidence="1 2" key="1">
    <citation type="submission" date="2015-09" db="EMBL/GenBank/DDBJ databases">
        <authorList>
            <consortium name="Pathogen Informatics"/>
        </authorList>
    </citation>
    <scope>NUCLEOTIDE SEQUENCE [LARGE SCALE GENOMIC DNA]</scope>
    <source>
        <strain evidence="1 2">2789STDY5834855</strain>
    </source>
</reference>
<dbReference type="OrthoDB" id="3171075at2"/>
<evidence type="ECO:0000313" key="1">
    <source>
        <dbReference type="EMBL" id="CUO74716.1"/>
    </source>
</evidence>
<proteinExistence type="predicted"/>
<dbReference type="Proteomes" id="UP000095558">
    <property type="component" value="Unassembled WGS sequence"/>
</dbReference>
<dbReference type="AlphaFoldDB" id="A0A174HML6"/>
<dbReference type="EMBL" id="CYZV01000047">
    <property type="protein sequence ID" value="CUO74716.1"/>
    <property type="molecule type" value="Genomic_DNA"/>
</dbReference>